<keyword evidence="2" id="KW-1185">Reference proteome</keyword>
<accession>A0A3S3QSY8</accession>
<organism evidence="1 2">
    <name type="scientific">Candidatus Electrothrix aarhusensis</name>
    <dbReference type="NCBI Taxonomy" id="1859131"/>
    <lineage>
        <taxon>Bacteria</taxon>
        <taxon>Pseudomonadati</taxon>
        <taxon>Thermodesulfobacteriota</taxon>
        <taxon>Desulfobulbia</taxon>
        <taxon>Desulfobulbales</taxon>
        <taxon>Desulfobulbaceae</taxon>
        <taxon>Candidatus Electrothrix</taxon>
    </lineage>
</organism>
<proteinExistence type="predicted"/>
<name>A0A3S3QSY8_9BACT</name>
<protein>
    <submittedName>
        <fullName evidence="1">Uncharacterized protein</fullName>
    </submittedName>
</protein>
<gene>
    <name evidence="1" type="ORF">H206_01800</name>
</gene>
<evidence type="ECO:0000313" key="1">
    <source>
        <dbReference type="EMBL" id="RWX46793.1"/>
    </source>
</evidence>
<dbReference type="AlphaFoldDB" id="A0A3S3QSY8"/>
<dbReference type="EMBL" id="MTKO01000052">
    <property type="protein sequence ID" value="RWX46793.1"/>
    <property type="molecule type" value="Genomic_DNA"/>
</dbReference>
<sequence>MKTRGIDVKKHVSPWGKTKKIKKEEGAINEKEAVMGSSRWKG</sequence>
<comment type="caution">
    <text evidence="1">The sequence shown here is derived from an EMBL/GenBank/DDBJ whole genome shotgun (WGS) entry which is preliminary data.</text>
</comment>
<dbReference type="Proteomes" id="UP000287853">
    <property type="component" value="Unassembled WGS sequence"/>
</dbReference>
<reference evidence="1 2" key="1">
    <citation type="submission" date="2017-01" db="EMBL/GenBank/DDBJ databases">
        <title>The cable genome- insights into the physiology and evolution of filamentous bacteria capable of sulfide oxidation via long distance electron transfer.</title>
        <authorList>
            <person name="Schreiber L."/>
            <person name="Bjerg J.T."/>
            <person name="Boggild A."/>
            <person name="Van De Vossenberg J."/>
            <person name="Meysman F."/>
            <person name="Nielsen L.P."/>
            <person name="Schramm A."/>
            <person name="Kjeldsen K.U."/>
        </authorList>
    </citation>
    <scope>NUCLEOTIDE SEQUENCE [LARGE SCALE GENOMIC DNA]</scope>
    <source>
        <strain evidence="1">MCF</strain>
    </source>
</reference>
<evidence type="ECO:0000313" key="2">
    <source>
        <dbReference type="Proteomes" id="UP000287853"/>
    </source>
</evidence>